<feature type="transmembrane region" description="Helical" evidence="1">
    <location>
        <begin position="12"/>
        <end position="34"/>
    </location>
</feature>
<proteinExistence type="predicted"/>
<evidence type="ECO:0000313" key="2">
    <source>
        <dbReference type="EMBL" id="EMJ37468.1"/>
    </source>
</evidence>
<evidence type="ECO:0000256" key="1">
    <source>
        <dbReference type="SAM" id="Phobius"/>
    </source>
</evidence>
<reference evidence="2 3" key="1">
    <citation type="submission" date="2013-01" db="EMBL/GenBank/DDBJ databases">
        <authorList>
            <person name="Harkins D.M."/>
            <person name="Durkin A.S."/>
            <person name="Brinkac L.M."/>
            <person name="Haft D.H."/>
            <person name="Selengut J.D."/>
            <person name="Sanka R."/>
            <person name="DePew J."/>
            <person name="Purushe J."/>
            <person name="Peacock S.J."/>
            <person name="Thaipadungpanit J."/>
            <person name="Wuthiekanun V.W."/>
            <person name="Day N.P."/>
            <person name="Vinetz J.M."/>
            <person name="Sutton G.G."/>
            <person name="Nierman W.C."/>
            <person name="Fouts D.E."/>
        </authorList>
    </citation>
    <scope>NUCLEOTIDE SEQUENCE [LARGE SCALE GENOMIC DNA]</scope>
    <source>
        <strain evidence="2 3">FPW1039</strain>
    </source>
</reference>
<keyword evidence="1" id="KW-0812">Transmembrane</keyword>
<dbReference type="EMBL" id="AKWR02000084">
    <property type="protein sequence ID" value="EMJ37468.1"/>
    <property type="molecule type" value="Genomic_DNA"/>
</dbReference>
<protein>
    <submittedName>
        <fullName evidence="2">Uncharacterized protein</fullName>
    </submittedName>
</protein>
<sequence>MRIWLIYFEIIQLDYFVLSFLLVLFSPCFLYFLFFPGFCF</sequence>
<keyword evidence="1" id="KW-1133">Transmembrane helix</keyword>
<keyword evidence="1" id="KW-0472">Membrane</keyword>
<gene>
    <name evidence="2" type="ORF">LEP1GSC079_3357</name>
</gene>
<organism evidence="2 3">
    <name type="scientific">Leptospira interrogans str. FPW1039</name>
    <dbReference type="NCBI Taxonomy" id="1193040"/>
    <lineage>
        <taxon>Bacteria</taxon>
        <taxon>Pseudomonadati</taxon>
        <taxon>Spirochaetota</taxon>
        <taxon>Spirochaetia</taxon>
        <taxon>Leptospirales</taxon>
        <taxon>Leptospiraceae</taxon>
        <taxon>Leptospira</taxon>
    </lineage>
</organism>
<comment type="caution">
    <text evidence="2">The sequence shown here is derived from an EMBL/GenBank/DDBJ whole genome shotgun (WGS) entry which is preliminary data.</text>
</comment>
<dbReference type="Proteomes" id="UP000012164">
    <property type="component" value="Unassembled WGS sequence"/>
</dbReference>
<dbReference type="AlphaFoldDB" id="A0A0F6IHE3"/>
<evidence type="ECO:0000313" key="3">
    <source>
        <dbReference type="Proteomes" id="UP000012164"/>
    </source>
</evidence>
<name>A0A0F6IHE3_LEPIR</name>
<accession>A0A0F6IHE3</accession>